<reference evidence="1" key="2">
    <citation type="submission" date="2020-11" db="EMBL/GenBank/DDBJ databases">
        <authorList>
            <person name="McCartney M.A."/>
            <person name="Auch B."/>
            <person name="Kono T."/>
            <person name="Mallez S."/>
            <person name="Becker A."/>
            <person name="Gohl D.M."/>
            <person name="Silverstein K.A.T."/>
            <person name="Koren S."/>
            <person name="Bechman K.B."/>
            <person name="Herman A."/>
            <person name="Abrahante J.E."/>
            <person name="Garbe J."/>
        </authorList>
    </citation>
    <scope>NUCLEOTIDE SEQUENCE</scope>
    <source>
        <strain evidence="1">Duluth1</strain>
        <tissue evidence="1">Whole animal</tissue>
    </source>
</reference>
<keyword evidence="2" id="KW-1185">Reference proteome</keyword>
<name>A0A9D4DT83_DREPO</name>
<organism evidence="1 2">
    <name type="scientific">Dreissena polymorpha</name>
    <name type="common">Zebra mussel</name>
    <name type="synonym">Mytilus polymorpha</name>
    <dbReference type="NCBI Taxonomy" id="45954"/>
    <lineage>
        <taxon>Eukaryota</taxon>
        <taxon>Metazoa</taxon>
        <taxon>Spiralia</taxon>
        <taxon>Lophotrochozoa</taxon>
        <taxon>Mollusca</taxon>
        <taxon>Bivalvia</taxon>
        <taxon>Autobranchia</taxon>
        <taxon>Heteroconchia</taxon>
        <taxon>Euheterodonta</taxon>
        <taxon>Imparidentia</taxon>
        <taxon>Neoheterodontei</taxon>
        <taxon>Myida</taxon>
        <taxon>Dreissenoidea</taxon>
        <taxon>Dreissenidae</taxon>
        <taxon>Dreissena</taxon>
    </lineage>
</organism>
<evidence type="ECO:0000313" key="2">
    <source>
        <dbReference type="Proteomes" id="UP000828390"/>
    </source>
</evidence>
<sequence>MGVRVWWSFCEGVCEGVINNLTKSHKDWMKTVTSIVFTSDLIYILTKCHKDWMKTINILSKFHKDWMKMVTSTVFKNKLLTDTRSDARIHAQRTPDITRSH</sequence>
<reference evidence="1" key="1">
    <citation type="journal article" date="2019" name="bioRxiv">
        <title>The Genome of the Zebra Mussel, Dreissena polymorpha: A Resource for Invasive Species Research.</title>
        <authorList>
            <person name="McCartney M.A."/>
            <person name="Auch B."/>
            <person name="Kono T."/>
            <person name="Mallez S."/>
            <person name="Zhang Y."/>
            <person name="Obille A."/>
            <person name="Becker A."/>
            <person name="Abrahante J.E."/>
            <person name="Garbe J."/>
            <person name="Badalamenti J.P."/>
            <person name="Herman A."/>
            <person name="Mangelson H."/>
            <person name="Liachko I."/>
            <person name="Sullivan S."/>
            <person name="Sone E.D."/>
            <person name="Koren S."/>
            <person name="Silverstein K.A.T."/>
            <person name="Beckman K.B."/>
            <person name="Gohl D.M."/>
        </authorList>
    </citation>
    <scope>NUCLEOTIDE SEQUENCE</scope>
    <source>
        <strain evidence="1">Duluth1</strain>
        <tissue evidence="1">Whole animal</tissue>
    </source>
</reference>
<comment type="caution">
    <text evidence="1">The sequence shown here is derived from an EMBL/GenBank/DDBJ whole genome shotgun (WGS) entry which is preliminary data.</text>
</comment>
<dbReference type="Proteomes" id="UP000828390">
    <property type="component" value="Unassembled WGS sequence"/>
</dbReference>
<dbReference type="EMBL" id="JAIWYP010000010">
    <property type="protein sequence ID" value="KAH3753697.1"/>
    <property type="molecule type" value="Genomic_DNA"/>
</dbReference>
<proteinExistence type="predicted"/>
<gene>
    <name evidence="1" type="ORF">DPMN_188340</name>
</gene>
<accession>A0A9D4DT83</accession>
<protein>
    <submittedName>
        <fullName evidence="1">Uncharacterized protein</fullName>
    </submittedName>
</protein>
<evidence type="ECO:0000313" key="1">
    <source>
        <dbReference type="EMBL" id="KAH3753697.1"/>
    </source>
</evidence>
<dbReference type="AlphaFoldDB" id="A0A9D4DT83"/>